<dbReference type="NCBIfam" id="TIGR01907">
    <property type="entry name" value="casE_Cse3"/>
    <property type="match status" value="1"/>
</dbReference>
<proteinExistence type="predicted"/>
<dbReference type="EMBL" id="JAGIOO010000001">
    <property type="protein sequence ID" value="MBP2473170.1"/>
    <property type="molecule type" value="Genomic_DNA"/>
</dbReference>
<evidence type="ECO:0000313" key="2">
    <source>
        <dbReference type="Proteomes" id="UP001519363"/>
    </source>
</evidence>
<dbReference type="Gene3D" id="3.30.70.1210">
    <property type="entry name" value="Crispr-associated protein, domain 2"/>
    <property type="match status" value="1"/>
</dbReference>
<dbReference type="InterPro" id="IPR010179">
    <property type="entry name" value="CRISPR-assoc_prot_Cse3"/>
</dbReference>
<accession>A0ABS5ABU6</accession>
<dbReference type="SMART" id="SM01101">
    <property type="entry name" value="CRISPR_assoc"/>
    <property type="match status" value="1"/>
</dbReference>
<protein>
    <submittedName>
        <fullName evidence="1">CRISPR system Cascade subunit CasE</fullName>
    </submittedName>
</protein>
<evidence type="ECO:0000313" key="1">
    <source>
        <dbReference type="EMBL" id="MBP2473170.1"/>
    </source>
</evidence>
<dbReference type="RefSeq" id="WP_086783470.1">
    <property type="nucleotide sequence ID" value="NZ_JAGIOO010000001.1"/>
</dbReference>
<dbReference type="Pfam" id="PF08798">
    <property type="entry name" value="CRISPR_assoc"/>
    <property type="match status" value="1"/>
</dbReference>
<dbReference type="CDD" id="cd09727">
    <property type="entry name" value="Cas6_I-E"/>
    <property type="match status" value="1"/>
</dbReference>
<name>A0ABS5ABU6_9PSEU</name>
<organism evidence="1 2">
    <name type="scientific">Crossiella equi</name>
    <dbReference type="NCBI Taxonomy" id="130796"/>
    <lineage>
        <taxon>Bacteria</taxon>
        <taxon>Bacillati</taxon>
        <taxon>Actinomycetota</taxon>
        <taxon>Actinomycetes</taxon>
        <taxon>Pseudonocardiales</taxon>
        <taxon>Pseudonocardiaceae</taxon>
        <taxon>Crossiella</taxon>
    </lineage>
</organism>
<sequence length="226" mass="25143">MYFTRCALNPARRGTRALLASPNKLHGAVQHAFPPSPAPTSPQGRILWRLDQAEHQVQLYLVSPQRPDLTHLVEQAGWPSTTGWDTRDYQPALARLAPGQVWAFRLKANPVHSGRKTPDATRSQRFHHVTVAQQSDWLLTRTEKFGFTIPLGEHGEPDVAVRGREVVRFGRGKDRDKSIVTLSTVVFEGRLEVTDPQLLRQSLTHGIGPAKGYGCGLLTLAPLRRG</sequence>
<gene>
    <name evidence="1" type="ORF">JOF53_002042</name>
</gene>
<reference evidence="1 2" key="1">
    <citation type="submission" date="2021-03" db="EMBL/GenBank/DDBJ databases">
        <title>Sequencing the genomes of 1000 actinobacteria strains.</title>
        <authorList>
            <person name="Klenk H.-P."/>
        </authorList>
    </citation>
    <scope>NUCLEOTIDE SEQUENCE [LARGE SCALE GENOMIC DNA]</scope>
    <source>
        <strain evidence="1 2">DSM 44580</strain>
    </source>
</reference>
<dbReference type="Proteomes" id="UP001519363">
    <property type="component" value="Unassembled WGS sequence"/>
</dbReference>
<dbReference type="Gene3D" id="3.30.70.1200">
    <property type="entry name" value="Crispr-associated protein, domain 1"/>
    <property type="match status" value="1"/>
</dbReference>
<comment type="caution">
    <text evidence="1">The sequence shown here is derived from an EMBL/GenBank/DDBJ whole genome shotgun (WGS) entry which is preliminary data.</text>
</comment>
<dbReference type="SUPFAM" id="SSF117987">
    <property type="entry name" value="CRISPR-associated protein"/>
    <property type="match status" value="2"/>
</dbReference>
<keyword evidence="2" id="KW-1185">Reference proteome</keyword>